<dbReference type="Proteomes" id="UP001054811">
    <property type="component" value="Chromosome"/>
</dbReference>
<feature type="domain" description="ABC transporter" evidence="2">
    <location>
        <begin position="2"/>
        <end position="93"/>
    </location>
</feature>
<evidence type="ECO:0000256" key="1">
    <source>
        <dbReference type="ARBA" id="ARBA00022448"/>
    </source>
</evidence>
<dbReference type="GO" id="GO:0005524">
    <property type="term" value="F:ATP binding"/>
    <property type="evidence" value="ECO:0007669"/>
    <property type="project" value="UniProtKB-KW"/>
</dbReference>
<dbReference type="Pfam" id="PF00005">
    <property type="entry name" value="ABC_tran"/>
    <property type="match status" value="1"/>
</dbReference>
<dbReference type="RefSeq" id="WP_259611094.1">
    <property type="nucleotide sequence ID" value="NZ_CP091139.2"/>
</dbReference>
<dbReference type="InterPro" id="IPR050093">
    <property type="entry name" value="ABC_SmlMolc_Importer"/>
</dbReference>
<dbReference type="SUPFAM" id="SSF52540">
    <property type="entry name" value="P-loop containing nucleoside triphosphate hydrolases"/>
    <property type="match status" value="1"/>
</dbReference>
<dbReference type="PANTHER" id="PTHR42781:SF4">
    <property type="entry name" value="SPERMIDINE_PUTRESCINE IMPORT ATP-BINDING PROTEIN POTA"/>
    <property type="match status" value="1"/>
</dbReference>
<sequence length="129" mass="14556">MEDPTEGSISIGDRPLVDRAERVYVPTEERNLGMVFQSYALWPHMTIRRNLAFPLNIRKASRADKDARIHEALDKVGLAHLKDRYPHQLSGGSSASRSRVPWCTRRACCCWTSRCPTSTRSCASRPGRG</sequence>
<keyword evidence="4" id="KW-1185">Reference proteome</keyword>
<protein>
    <submittedName>
        <fullName evidence="3">ATP-binding cassette domain-containing protein</fullName>
    </submittedName>
</protein>
<gene>
    <name evidence="3" type="ORF">L2X98_29040</name>
</gene>
<dbReference type="EMBL" id="CP091139">
    <property type="protein sequence ID" value="UUT34569.1"/>
    <property type="molecule type" value="Genomic_DNA"/>
</dbReference>
<dbReference type="InterPro" id="IPR027417">
    <property type="entry name" value="P-loop_NTPase"/>
</dbReference>
<dbReference type="Gene3D" id="3.40.50.300">
    <property type="entry name" value="P-loop containing nucleotide triphosphate hydrolases"/>
    <property type="match status" value="1"/>
</dbReference>
<evidence type="ECO:0000313" key="4">
    <source>
        <dbReference type="Proteomes" id="UP001054811"/>
    </source>
</evidence>
<evidence type="ECO:0000259" key="2">
    <source>
        <dbReference type="Pfam" id="PF00005"/>
    </source>
</evidence>
<keyword evidence="1" id="KW-0813">Transport</keyword>
<dbReference type="PANTHER" id="PTHR42781">
    <property type="entry name" value="SPERMIDINE/PUTRESCINE IMPORT ATP-BINDING PROTEIN POTA"/>
    <property type="match status" value="1"/>
</dbReference>
<dbReference type="InterPro" id="IPR003439">
    <property type="entry name" value="ABC_transporter-like_ATP-bd"/>
</dbReference>
<name>A0ABY5NHG5_9MICO</name>
<reference evidence="3" key="1">
    <citation type="submission" date="2022-01" db="EMBL/GenBank/DDBJ databases">
        <title>Microbacterium eymi and Microbacterium rhizovicinus sp. nov., isolated from the rhizospheric soil of Elymus tsukushiensis, a plant native to the Dokdo Islands, Republic of Korea.</title>
        <authorList>
            <person name="Hwang Y.J."/>
        </authorList>
    </citation>
    <scope>NUCLEOTIDE SEQUENCE</scope>
    <source>
        <strain evidence="3">KUDC0405</strain>
    </source>
</reference>
<evidence type="ECO:0000313" key="3">
    <source>
        <dbReference type="EMBL" id="UUT34569.1"/>
    </source>
</evidence>
<keyword evidence="3" id="KW-0067">ATP-binding</keyword>
<proteinExistence type="predicted"/>
<keyword evidence="3" id="KW-0547">Nucleotide-binding</keyword>
<accession>A0ABY5NHG5</accession>
<organism evidence="3 4">
    <name type="scientific">Microbacterium elymi</name>
    <dbReference type="NCBI Taxonomy" id="2909587"/>
    <lineage>
        <taxon>Bacteria</taxon>
        <taxon>Bacillati</taxon>
        <taxon>Actinomycetota</taxon>
        <taxon>Actinomycetes</taxon>
        <taxon>Micrococcales</taxon>
        <taxon>Microbacteriaceae</taxon>
        <taxon>Microbacterium</taxon>
    </lineage>
</organism>